<dbReference type="Gene3D" id="2.40.30.10">
    <property type="entry name" value="Translation factors"/>
    <property type="match status" value="2"/>
</dbReference>
<comment type="caution">
    <text evidence="7">The sequence shown here is derived from an EMBL/GenBank/DDBJ whole genome shotgun (WGS) entry which is preliminary data.</text>
</comment>
<keyword evidence="2" id="KW-0547">Nucleotide-binding</keyword>
<gene>
    <name evidence="7" type="ORF">FGO68_gene920</name>
</gene>
<evidence type="ECO:0000313" key="7">
    <source>
        <dbReference type="EMBL" id="TNV78884.1"/>
    </source>
</evidence>
<evidence type="ECO:0000313" key="8">
    <source>
        <dbReference type="Proteomes" id="UP000785679"/>
    </source>
</evidence>
<dbReference type="Gene3D" id="3.40.50.300">
    <property type="entry name" value="P-loop containing nucleotide triphosphate hydrolases"/>
    <property type="match status" value="1"/>
</dbReference>
<accession>A0A8J8NQF4</accession>
<feature type="domain" description="Translation elongation factor EFTu-like" evidence="5">
    <location>
        <begin position="250"/>
        <end position="317"/>
    </location>
</feature>
<sequence>METLQGAASTHRYLNVAFVGEHASGKSTVAGHLMKLLSPSIRLKSTFGDDKVSQKFIYAALFDKLRTEREQGLTITFHEGYAQSDKTKFQFTDCPGYPKYFKNLIRGIQGAQVAVFVIDVNGACLEEYKDYVQDQLIACFHGGVRNLVVCVNRMDHRDVNWQREQYDEVAKGFKEMALKVGFKDDKIKAIIPISGWEGDNLTKISDRMKWYEGPTLLQALEQIEVNFPKEQNEKPFIMAIKARHKIGGIGTVACGVVLQGTVRPDMELYIEANGLRTVVRTIEAHYESIQEGKPGMSIGLALKNISRNDLRAGDVLTEITGPGGKVIQRRALSITATVVVVRNPFKNGIKKGICVITDLHTNHSAVKLEQLLEKRDKRSGKRIQADPEKVETGDALTCTITLPKTFSYNRTPFQCKTFKEFPSLGRFLVRDSAQIIGVGIINQIQYPQPR</sequence>
<evidence type="ECO:0008006" key="9">
    <source>
        <dbReference type="Google" id="ProtNLM"/>
    </source>
</evidence>
<dbReference type="InterPro" id="IPR000795">
    <property type="entry name" value="T_Tr_GTP-bd_dom"/>
</dbReference>
<dbReference type="Proteomes" id="UP000785679">
    <property type="component" value="Unassembled WGS sequence"/>
</dbReference>
<dbReference type="Pfam" id="PF00009">
    <property type="entry name" value="GTP_EFTU"/>
    <property type="match status" value="1"/>
</dbReference>
<feature type="domain" description="GTP-eEF1A C-terminal" evidence="6">
    <location>
        <begin position="334"/>
        <end position="442"/>
    </location>
</feature>
<feature type="domain" description="Tr-type G" evidence="4">
    <location>
        <begin position="12"/>
        <end position="215"/>
    </location>
</feature>
<evidence type="ECO:0000256" key="2">
    <source>
        <dbReference type="ARBA" id="ARBA00022741"/>
    </source>
</evidence>
<dbReference type="InterPro" id="IPR027417">
    <property type="entry name" value="P-loop_NTPase"/>
</dbReference>
<evidence type="ECO:0000259" key="6">
    <source>
        <dbReference type="Pfam" id="PF22594"/>
    </source>
</evidence>
<dbReference type="InterPro" id="IPR050100">
    <property type="entry name" value="TRAFAC_GTPase_members"/>
</dbReference>
<dbReference type="AlphaFoldDB" id="A0A8J8NQF4"/>
<dbReference type="OrthoDB" id="296373at2759"/>
<keyword evidence="8" id="KW-1185">Reference proteome</keyword>
<name>A0A8J8NQF4_HALGN</name>
<dbReference type="InterPro" id="IPR009000">
    <property type="entry name" value="Transl_B-barrel_sf"/>
</dbReference>
<protein>
    <recommendedName>
        <fullName evidence="9">Elongation factor 1-alpha</fullName>
    </recommendedName>
</protein>
<organism evidence="7 8">
    <name type="scientific">Halteria grandinella</name>
    <dbReference type="NCBI Taxonomy" id="5974"/>
    <lineage>
        <taxon>Eukaryota</taxon>
        <taxon>Sar</taxon>
        <taxon>Alveolata</taxon>
        <taxon>Ciliophora</taxon>
        <taxon>Intramacronucleata</taxon>
        <taxon>Spirotrichea</taxon>
        <taxon>Stichotrichia</taxon>
        <taxon>Sporadotrichida</taxon>
        <taxon>Halteriidae</taxon>
        <taxon>Halteria</taxon>
    </lineage>
</organism>
<evidence type="ECO:0000259" key="5">
    <source>
        <dbReference type="Pfam" id="PF03144"/>
    </source>
</evidence>
<evidence type="ECO:0000256" key="3">
    <source>
        <dbReference type="ARBA" id="ARBA00023134"/>
    </source>
</evidence>
<dbReference type="EMBL" id="RRYP01009693">
    <property type="protein sequence ID" value="TNV78884.1"/>
    <property type="molecule type" value="Genomic_DNA"/>
</dbReference>
<comment type="similarity">
    <text evidence="1">Belongs to the TRAFAC class translation factor GTPase superfamily. Classic translation factor GTPase family. EF-Tu/EF-1A subfamily.</text>
</comment>
<dbReference type="InterPro" id="IPR054696">
    <property type="entry name" value="GTP-eEF1A_C"/>
</dbReference>
<dbReference type="SUPFAM" id="SSF50465">
    <property type="entry name" value="EF-Tu/eEF-1alpha/eIF2-gamma C-terminal domain"/>
    <property type="match status" value="1"/>
</dbReference>
<dbReference type="PRINTS" id="PR00315">
    <property type="entry name" value="ELONGATNFCT"/>
</dbReference>
<dbReference type="InterPro" id="IPR004161">
    <property type="entry name" value="EFTu-like_2"/>
</dbReference>
<dbReference type="PANTHER" id="PTHR23115">
    <property type="entry name" value="TRANSLATION FACTOR"/>
    <property type="match status" value="1"/>
</dbReference>
<dbReference type="SUPFAM" id="SSF50447">
    <property type="entry name" value="Translation proteins"/>
    <property type="match status" value="1"/>
</dbReference>
<evidence type="ECO:0000256" key="1">
    <source>
        <dbReference type="ARBA" id="ARBA00007249"/>
    </source>
</evidence>
<keyword evidence="3" id="KW-0342">GTP-binding</keyword>
<dbReference type="Pfam" id="PF03144">
    <property type="entry name" value="GTP_EFTU_D2"/>
    <property type="match status" value="1"/>
</dbReference>
<dbReference type="Pfam" id="PF22594">
    <property type="entry name" value="GTP-eEF1A_C"/>
    <property type="match status" value="1"/>
</dbReference>
<dbReference type="GO" id="GO:0003924">
    <property type="term" value="F:GTPase activity"/>
    <property type="evidence" value="ECO:0007669"/>
    <property type="project" value="InterPro"/>
</dbReference>
<dbReference type="GO" id="GO:0005525">
    <property type="term" value="F:GTP binding"/>
    <property type="evidence" value="ECO:0007669"/>
    <property type="project" value="UniProtKB-KW"/>
</dbReference>
<dbReference type="SUPFAM" id="SSF52540">
    <property type="entry name" value="P-loop containing nucleoside triphosphate hydrolases"/>
    <property type="match status" value="1"/>
</dbReference>
<dbReference type="InterPro" id="IPR009001">
    <property type="entry name" value="Transl_elong_EF1A/Init_IF2_C"/>
</dbReference>
<evidence type="ECO:0000259" key="4">
    <source>
        <dbReference type="Pfam" id="PF00009"/>
    </source>
</evidence>
<proteinExistence type="inferred from homology"/>
<reference evidence="7" key="1">
    <citation type="submission" date="2019-06" db="EMBL/GenBank/DDBJ databases">
        <authorList>
            <person name="Zheng W."/>
        </authorList>
    </citation>
    <scope>NUCLEOTIDE SEQUENCE</scope>
    <source>
        <strain evidence="7">QDHG01</strain>
    </source>
</reference>